<feature type="non-terminal residue" evidence="3">
    <location>
        <position position="1"/>
    </location>
</feature>
<feature type="compositionally biased region" description="Basic and acidic residues" evidence="2">
    <location>
        <begin position="386"/>
        <end position="397"/>
    </location>
</feature>
<name>A0A0B6ZQU5_9EUPU</name>
<feature type="compositionally biased region" description="Polar residues" evidence="2">
    <location>
        <begin position="524"/>
        <end position="537"/>
    </location>
</feature>
<gene>
    <name evidence="3" type="primary">ORF73285</name>
</gene>
<feature type="region of interest" description="Disordered" evidence="2">
    <location>
        <begin position="380"/>
        <end position="537"/>
    </location>
</feature>
<feature type="coiled-coil region" evidence="1">
    <location>
        <begin position="159"/>
        <end position="230"/>
    </location>
</feature>
<organism evidence="3">
    <name type="scientific">Arion vulgaris</name>
    <dbReference type="NCBI Taxonomy" id="1028688"/>
    <lineage>
        <taxon>Eukaryota</taxon>
        <taxon>Metazoa</taxon>
        <taxon>Spiralia</taxon>
        <taxon>Lophotrochozoa</taxon>
        <taxon>Mollusca</taxon>
        <taxon>Gastropoda</taxon>
        <taxon>Heterobranchia</taxon>
        <taxon>Euthyneura</taxon>
        <taxon>Panpulmonata</taxon>
        <taxon>Eupulmonata</taxon>
        <taxon>Stylommatophora</taxon>
        <taxon>Helicina</taxon>
        <taxon>Arionoidea</taxon>
        <taxon>Arionidae</taxon>
        <taxon>Arion</taxon>
    </lineage>
</organism>
<feature type="compositionally biased region" description="Basic and acidic residues" evidence="2">
    <location>
        <begin position="419"/>
        <end position="439"/>
    </location>
</feature>
<dbReference type="EMBL" id="HACG01023351">
    <property type="protein sequence ID" value="CEK70216.1"/>
    <property type="molecule type" value="Transcribed_RNA"/>
</dbReference>
<feature type="compositionally biased region" description="Low complexity" evidence="2">
    <location>
        <begin position="700"/>
        <end position="718"/>
    </location>
</feature>
<feature type="compositionally biased region" description="Polar residues" evidence="2">
    <location>
        <begin position="400"/>
        <end position="417"/>
    </location>
</feature>
<feature type="compositionally biased region" description="Basic and acidic residues" evidence="2">
    <location>
        <begin position="468"/>
        <end position="477"/>
    </location>
</feature>
<feature type="compositionally biased region" description="Polar residues" evidence="2">
    <location>
        <begin position="663"/>
        <end position="699"/>
    </location>
</feature>
<protein>
    <submittedName>
        <fullName evidence="3">Uncharacterized protein</fullName>
    </submittedName>
</protein>
<evidence type="ECO:0000256" key="2">
    <source>
        <dbReference type="SAM" id="MobiDB-lite"/>
    </source>
</evidence>
<evidence type="ECO:0000256" key="1">
    <source>
        <dbReference type="SAM" id="Coils"/>
    </source>
</evidence>
<feature type="non-terminal residue" evidence="3">
    <location>
        <position position="744"/>
    </location>
</feature>
<evidence type="ECO:0000313" key="3">
    <source>
        <dbReference type="EMBL" id="CEK70216.1"/>
    </source>
</evidence>
<dbReference type="AlphaFoldDB" id="A0A0B6ZQU5"/>
<proteinExistence type="predicted"/>
<keyword evidence="1" id="KW-0175">Coiled coil</keyword>
<sequence length="744" mass="82419">YRDPELMRKNPVHSNVQNVLAAQHKISQSTFPSVHTPIPGTATSSSQSPAAFAGAPTLPPRNLLSALSYANTHHLPSAISHHLALPHGYPMDAVVRAQQLAALQQQHLMGYTLNSTPAMAALEALWQRKFPTTPLPTPYMLQKNQETLLSSDIASALHREHIQLQIDHERRELERIEMERRERLEHDLREKERKDIIERDRQEKEKAERNKVERERIERDRLEKDRVKREWEHKNSQDRILDTEAAVDQHFAESLTRLASQQGINMFPSIARGTGRGLIPKTEAHHGHPPHGLSYHEKNLFEHRTDDQIKREVEPHPEDKRYMNAAECEKNSVFTGYPYGTSGYHSSSGLPPAGQKPFFNLYGYPSSHSTMTAEQLIQRGLNPDPRQVKEEVVDKKHPYSSVTPHASSPVHLNQAYTSKDIKREPHNSVIVKRDSKPVMKIENPVAAHSHHSSPSSSSPRPQQPRPAHTPEHHRPDRPLSSSTSPASGIHTHHLHHSSPIPAGSIHPHPSHNTSFRPNEAHVPSRSQSPYKPAASQSQPLNFCKISAANKLKVLEQQQPLSLHSGYPSSVAQTPVPVPNSVAYSCSLIQQGLVPNPIYSHIGSSHPAGQPLPQHSHVPRSVVGTLSNSIADSKPAQLSPPGNKRKTGSKDNNTYNRKKPKGQTEVSGSSQPMSIPETTPQVITNPSPYTTTASISTFTKSGISSSTPSSSSPSLVGASNSQISSGFLDSFKTFVENTVQIAFLQ</sequence>
<reference evidence="3" key="1">
    <citation type="submission" date="2014-12" db="EMBL/GenBank/DDBJ databases">
        <title>Insight into the proteome of Arion vulgaris.</title>
        <authorList>
            <person name="Aradska J."/>
            <person name="Bulat T."/>
            <person name="Smidak R."/>
            <person name="Sarate P."/>
            <person name="Gangsoo J."/>
            <person name="Sialana F."/>
            <person name="Bilban M."/>
            <person name="Lubec G."/>
        </authorList>
    </citation>
    <scope>NUCLEOTIDE SEQUENCE</scope>
    <source>
        <tissue evidence="3">Skin</tissue>
    </source>
</reference>
<accession>A0A0B6ZQU5</accession>
<feature type="region of interest" description="Disordered" evidence="2">
    <location>
        <begin position="30"/>
        <end position="54"/>
    </location>
</feature>
<feature type="region of interest" description="Disordered" evidence="2">
    <location>
        <begin position="627"/>
        <end position="718"/>
    </location>
</feature>